<accession>A0AAD5KFM2</accession>
<evidence type="ECO:0000313" key="1">
    <source>
        <dbReference type="EMBL" id="KAI9550894.1"/>
    </source>
</evidence>
<dbReference type="EMBL" id="WJBH02000074">
    <property type="protein sequence ID" value="KAI9550894.1"/>
    <property type="molecule type" value="Genomic_DNA"/>
</dbReference>
<name>A0AAD5KFM2_9CRUS</name>
<keyword evidence="2" id="KW-1185">Reference proteome</keyword>
<dbReference type="Proteomes" id="UP000820818">
    <property type="component" value="Unassembled WGS sequence"/>
</dbReference>
<gene>
    <name evidence="1" type="ORF">GHT06_004574</name>
</gene>
<comment type="caution">
    <text evidence="1">The sequence shown here is derived from an EMBL/GenBank/DDBJ whole genome shotgun (WGS) entry which is preliminary data.</text>
</comment>
<protein>
    <submittedName>
        <fullName evidence="1">Uncharacterized protein</fullName>
    </submittedName>
</protein>
<reference evidence="1" key="1">
    <citation type="submission" date="2022-05" db="EMBL/GenBank/DDBJ databases">
        <title>A multi-omics perspective on studying reproductive biology in Daphnia sinensis.</title>
        <authorList>
            <person name="Jia J."/>
        </authorList>
    </citation>
    <scope>NUCLEOTIDE SEQUENCE</scope>
    <source>
        <strain evidence="1">WSL</strain>
    </source>
</reference>
<organism evidence="1 2">
    <name type="scientific">Daphnia sinensis</name>
    <dbReference type="NCBI Taxonomy" id="1820382"/>
    <lineage>
        <taxon>Eukaryota</taxon>
        <taxon>Metazoa</taxon>
        <taxon>Ecdysozoa</taxon>
        <taxon>Arthropoda</taxon>
        <taxon>Crustacea</taxon>
        <taxon>Branchiopoda</taxon>
        <taxon>Diplostraca</taxon>
        <taxon>Cladocera</taxon>
        <taxon>Anomopoda</taxon>
        <taxon>Daphniidae</taxon>
        <taxon>Daphnia</taxon>
        <taxon>Daphnia similis group</taxon>
    </lineage>
</organism>
<dbReference type="AlphaFoldDB" id="A0AAD5KFM2"/>
<proteinExistence type="predicted"/>
<evidence type="ECO:0000313" key="2">
    <source>
        <dbReference type="Proteomes" id="UP000820818"/>
    </source>
</evidence>
<sequence length="101" mass="11350">MRDGKFFKIESILTIEVDNSTRAFIIGRNVNTDSQKTYVHEPIKNTIFSAIPGHTTRLIGLSKELFAYDPIHVKAKGVCAMMNDLTETYVITSIVNTLETD</sequence>